<dbReference type="CDD" id="cd16010">
    <property type="entry name" value="iPGM"/>
    <property type="match status" value="1"/>
</dbReference>
<feature type="domain" description="Metalloenzyme" evidence="14">
    <location>
        <begin position="10"/>
        <end position="496"/>
    </location>
</feature>
<proteinExistence type="inferred from homology"/>
<feature type="binding site" evidence="9 13">
    <location>
        <position position="459"/>
    </location>
    <ligand>
        <name>Mn(2+)</name>
        <dbReference type="ChEBI" id="CHEBI:29035"/>
        <label>1</label>
    </ligand>
</feature>
<dbReference type="InterPro" id="IPR006124">
    <property type="entry name" value="Metalloenzyme"/>
</dbReference>
<comment type="caution">
    <text evidence="16">The sequence shown here is derived from an EMBL/GenBank/DDBJ whole genome shotgun (WGS) entry which is preliminary data.</text>
</comment>
<feature type="binding site" evidence="9 13">
    <location>
        <position position="403"/>
    </location>
    <ligand>
        <name>Mn(2+)</name>
        <dbReference type="ChEBI" id="CHEBI:29035"/>
        <label>1</label>
    </ligand>
</feature>
<feature type="binding site" evidence="9 12">
    <location>
        <position position="194"/>
    </location>
    <ligand>
        <name>substrate</name>
    </ligand>
</feature>
<feature type="binding site" evidence="9 13">
    <location>
        <position position="17"/>
    </location>
    <ligand>
        <name>Mn(2+)</name>
        <dbReference type="ChEBI" id="CHEBI:29035"/>
        <label>2</label>
    </ligand>
</feature>
<dbReference type="EMBL" id="SMFQ01000002">
    <property type="protein sequence ID" value="TCJ88608.1"/>
    <property type="molecule type" value="Genomic_DNA"/>
</dbReference>
<feature type="binding site" evidence="9 13">
    <location>
        <position position="67"/>
    </location>
    <ligand>
        <name>Mn(2+)</name>
        <dbReference type="ChEBI" id="CHEBI:29035"/>
        <label>2</label>
    </ligand>
</feature>
<dbReference type="PANTHER" id="PTHR31637:SF0">
    <property type="entry name" value="2,3-BISPHOSPHOGLYCERATE-INDEPENDENT PHOSPHOGLYCERATE MUTASE"/>
    <property type="match status" value="1"/>
</dbReference>
<comment type="pathway">
    <text evidence="3 9">Carbohydrate degradation; glycolysis; pyruvate from D-glyceraldehyde 3-phosphate: step 3/5.</text>
</comment>
<evidence type="ECO:0000256" key="9">
    <source>
        <dbReference type="HAMAP-Rule" id="MF_01038"/>
    </source>
</evidence>
<feature type="binding site" evidence="9 13">
    <location>
        <position position="441"/>
    </location>
    <ligand>
        <name>Mn(2+)</name>
        <dbReference type="ChEBI" id="CHEBI:29035"/>
        <label>2</label>
    </ligand>
</feature>
<evidence type="ECO:0000256" key="11">
    <source>
        <dbReference type="PIRSR" id="PIRSR001492-1"/>
    </source>
</evidence>
<protein>
    <recommendedName>
        <fullName evidence="9 10">2,3-bisphosphoglycerate-independent phosphoglycerate mutase</fullName>
        <shortName evidence="9">BPG-independent PGAM</shortName>
        <shortName evidence="9">Phosphoglyceromutase</shortName>
        <shortName evidence="9">iPGM</shortName>
        <ecNumber evidence="9 10">5.4.2.12</ecNumber>
    </recommendedName>
</protein>
<dbReference type="AlphaFoldDB" id="A0A4R1F9Q6"/>
<dbReference type="Pfam" id="PF06415">
    <property type="entry name" value="iPGM_N"/>
    <property type="match status" value="1"/>
</dbReference>
<keyword evidence="17" id="KW-1185">Reference proteome</keyword>
<dbReference type="SUPFAM" id="SSF64158">
    <property type="entry name" value="2,3-Bisphosphoglycerate-independent phosphoglycerate mutase, substrate-binding domain"/>
    <property type="match status" value="1"/>
</dbReference>
<comment type="cofactor">
    <cofactor evidence="9">
        <name>Mn(2+)</name>
        <dbReference type="ChEBI" id="CHEBI:29035"/>
    </cofactor>
    <text evidence="9">Binds 2 manganese ions per subunit.</text>
</comment>
<dbReference type="UniPathway" id="UPA00109">
    <property type="reaction ID" value="UER00186"/>
</dbReference>
<dbReference type="FunFam" id="3.40.1450.10:FF:000002">
    <property type="entry name" value="2,3-bisphosphoglycerate-independent phosphoglycerate mutase"/>
    <property type="match status" value="1"/>
</dbReference>
<dbReference type="InterPro" id="IPR036646">
    <property type="entry name" value="PGAM_B_sf"/>
</dbReference>
<feature type="binding site" evidence="9 12">
    <location>
        <begin position="157"/>
        <end position="158"/>
    </location>
    <ligand>
        <name>substrate</name>
    </ligand>
</feature>
<dbReference type="Proteomes" id="UP000294887">
    <property type="component" value="Unassembled WGS sequence"/>
</dbReference>
<evidence type="ECO:0000313" key="16">
    <source>
        <dbReference type="EMBL" id="TCJ88608.1"/>
    </source>
</evidence>
<keyword evidence="8 9" id="KW-0413">Isomerase</keyword>
<evidence type="ECO:0000259" key="14">
    <source>
        <dbReference type="Pfam" id="PF01676"/>
    </source>
</evidence>
<keyword evidence="6 9" id="KW-0324">Glycolysis</keyword>
<evidence type="ECO:0000256" key="10">
    <source>
        <dbReference type="NCBIfam" id="TIGR01307"/>
    </source>
</evidence>
<dbReference type="Gene3D" id="3.40.720.10">
    <property type="entry name" value="Alkaline Phosphatase, subunit A"/>
    <property type="match status" value="1"/>
</dbReference>
<feature type="binding site" evidence="9 12">
    <location>
        <position position="188"/>
    </location>
    <ligand>
        <name>substrate</name>
    </ligand>
</feature>
<dbReference type="GO" id="GO:0006007">
    <property type="term" value="P:glucose catabolic process"/>
    <property type="evidence" value="ECO:0007669"/>
    <property type="project" value="InterPro"/>
</dbReference>
<evidence type="ECO:0000256" key="7">
    <source>
        <dbReference type="ARBA" id="ARBA00023211"/>
    </source>
</evidence>
<dbReference type="HAMAP" id="MF_01038">
    <property type="entry name" value="GpmI"/>
    <property type="match status" value="1"/>
</dbReference>
<gene>
    <name evidence="9" type="primary">gpmI</name>
    <name evidence="16" type="ORF">EV695_0466</name>
</gene>
<dbReference type="PANTHER" id="PTHR31637">
    <property type="entry name" value="2,3-BISPHOSPHOGLYCERATE-INDEPENDENT PHOSPHOGLYCERATE MUTASE"/>
    <property type="match status" value="1"/>
</dbReference>
<dbReference type="Gene3D" id="3.40.1450.10">
    <property type="entry name" value="BPG-independent phosphoglycerate mutase, domain B"/>
    <property type="match status" value="1"/>
</dbReference>
<evidence type="ECO:0000256" key="2">
    <source>
        <dbReference type="ARBA" id="ARBA00002315"/>
    </source>
</evidence>
<feature type="binding site" evidence="9 12">
    <location>
        <begin position="259"/>
        <end position="262"/>
    </location>
    <ligand>
        <name>substrate</name>
    </ligand>
</feature>
<feature type="binding site" evidence="9 13">
    <location>
        <position position="399"/>
    </location>
    <ligand>
        <name>Mn(2+)</name>
        <dbReference type="ChEBI" id="CHEBI:29035"/>
        <label>1</label>
    </ligand>
</feature>
<dbReference type="GO" id="GO:0004619">
    <property type="term" value="F:phosphoglycerate mutase activity"/>
    <property type="evidence" value="ECO:0007669"/>
    <property type="project" value="UniProtKB-UniRule"/>
</dbReference>
<dbReference type="GO" id="GO:0030145">
    <property type="term" value="F:manganese ion binding"/>
    <property type="evidence" value="ECO:0007669"/>
    <property type="project" value="UniProtKB-UniRule"/>
</dbReference>
<evidence type="ECO:0000259" key="15">
    <source>
        <dbReference type="Pfam" id="PF06415"/>
    </source>
</evidence>
<dbReference type="NCBIfam" id="TIGR01307">
    <property type="entry name" value="pgm_bpd_ind"/>
    <property type="match status" value="1"/>
</dbReference>
<accession>A0A4R1F9Q6</accession>
<feature type="binding site" evidence="9 13">
    <location>
        <position position="440"/>
    </location>
    <ligand>
        <name>Mn(2+)</name>
        <dbReference type="ChEBI" id="CHEBI:29035"/>
        <label>2</label>
    </ligand>
</feature>
<keyword evidence="7 9" id="KW-0464">Manganese</keyword>
<feature type="binding site" evidence="9 12">
    <location>
        <position position="128"/>
    </location>
    <ligand>
        <name>substrate</name>
    </ligand>
</feature>
<feature type="binding site" evidence="9 12">
    <location>
        <position position="332"/>
    </location>
    <ligand>
        <name>substrate</name>
    </ligand>
</feature>
<feature type="domain" description="BPG-independent PGAM N-terminal" evidence="15">
    <location>
        <begin position="87"/>
        <end position="296"/>
    </location>
</feature>
<dbReference type="GO" id="GO:0006096">
    <property type="term" value="P:glycolytic process"/>
    <property type="evidence" value="ECO:0007669"/>
    <property type="project" value="UniProtKB-UniRule"/>
</dbReference>
<dbReference type="EC" id="5.4.2.12" evidence="9 10"/>
<dbReference type="PIRSF" id="PIRSF001492">
    <property type="entry name" value="IPGAM"/>
    <property type="match status" value="1"/>
</dbReference>
<evidence type="ECO:0000313" key="17">
    <source>
        <dbReference type="Proteomes" id="UP000294887"/>
    </source>
</evidence>
<dbReference type="InterPro" id="IPR017850">
    <property type="entry name" value="Alkaline_phosphatase_core_sf"/>
</dbReference>
<evidence type="ECO:0000256" key="1">
    <source>
        <dbReference type="ARBA" id="ARBA00000370"/>
    </source>
</evidence>
<sequence>MTTKSAPRRKTMLVIMDGFGVNPSKKNNAVYEANTPNLDEYFGKYPHTTLEASGNAVGLPDGQMGNSEVGHLTIGCGIIIKQNLVRVDDAIEDGSLAQNPTLLETIASAKARNRPLHLIGLVSDGGVHSHVSHLCALIKICNDNQVKPVIHAITDGRDTSPKSAKKYLQQMVDTLEEFGGSVATVSGRYYAMDRDNRWDRTQIAWEAMVNGKGESASDVLQAIDDAYANGENDEFVIPRVMPNAEKIEADDAVLFFNFRNDRPRQMTAALSMTDFDGFDRGDYSPVVVTTMTEYEKKFNAPVIFPPERPATNLADTISQAGLKQLHCSETEKYAHVTFFLNGGKEQPYEGEDRILIESPKVNTYDECPEMSAKEVADEIIKAANAGEHDFIVVNFANGDMVGHTAIPEPIIRAVEALDREVGRVLDAAVANDYSVIVTADHGNCDEYIDPYSGEPNTQHTVYPVPCLVIDKSFWKLSTGAGLSNIAPTVMQLMGIEQPKEIMSKSILLEEMTEDSKPAAY</sequence>
<evidence type="ECO:0000256" key="3">
    <source>
        <dbReference type="ARBA" id="ARBA00004798"/>
    </source>
</evidence>
<dbReference type="InterPro" id="IPR011258">
    <property type="entry name" value="BPG-indep_PGM_N"/>
</dbReference>
<comment type="catalytic activity">
    <reaction evidence="1 9">
        <text>(2R)-2-phosphoglycerate = (2R)-3-phosphoglycerate</text>
        <dbReference type="Rhea" id="RHEA:15901"/>
        <dbReference type="ChEBI" id="CHEBI:58272"/>
        <dbReference type="ChEBI" id="CHEBI:58289"/>
        <dbReference type="EC" id="5.4.2.12"/>
    </reaction>
</comment>
<keyword evidence="5 9" id="KW-0479">Metal-binding</keyword>
<dbReference type="RefSeq" id="WP_243651432.1">
    <property type="nucleotide sequence ID" value="NZ_BAAAFU010000008.1"/>
</dbReference>
<comment type="similarity">
    <text evidence="4 9">Belongs to the BPG-independent phosphoglycerate mutase family.</text>
</comment>
<evidence type="ECO:0000256" key="12">
    <source>
        <dbReference type="PIRSR" id="PIRSR001492-2"/>
    </source>
</evidence>
<dbReference type="InterPro" id="IPR005995">
    <property type="entry name" value="Pgm_bpd_ind"/>
</dbReference>
<feature type="active site" description="Phosphoserine intermediate" evidence="9 11">
    <location>
        <position position="67"/>
    </location>
</feature>
<evidence type="ECO:0000256" key="13">
    <source>
        <dbReference type="PIRSR" id="PIRSR001492-3"/>
    </source>
</evidence>
<dbReference type="GO" id="GO:0005829">
    <property type="term" value="C:cytosol"/>
    <property type="evidence" value="ECO:0007669"/>
    <property type="project" value="TreeGrafter"/>
</dbReference>
<name>A0A4R1F9Q6_9GAMM</name>
<comment type="subunit">
    <text evidence="9">Monomer.</text>
</comment>
<comment type="function">
    <text evidence="2 9">Catalyzes the interconversion of 2-phosphoglycerate and 3-phosphoglycerate.</text>
</comment>
<dbReference type="SUPFAM" id="SSF53649">
    <property type="entry name" value="Alkaline phosphatase-like"/>
    <property type="match status" value="1"/>
</dbReference>
<dbReference type="Pfam" id="PF01676">
    <property type="entry name" value="Metalloenzyme"/>
    <property type="match status" value="1"/>
</dbReference>
<reference evidence="16 17" key="1">
    <citation type="submission" date="2019-03" db="EMBL/GenBank/DDBJ databases">
        <title>Genomic Encyclopedia of Type Strains, Phase IV (KMG-IV): sequencing the most valuable type-strain genomes for metagenomic binning, comparative biology and taxonomic classification.</title>
        <authorList>
            <person name="Goeker M."/>
        </authorList>
    </citation>
    <scope>NUCLEOTIDE SEQUENCE [LARGE SCALE GENOMIC DNA]</scope>
    <source>
        <strain evidence="16 17">DSM 24830</strain>
    </source>
</reference>
<evidence type="ECO:0000256" key="6">
    <source>
        <dbReference type="ARBA" id="ARBA00023152"/>
    </source>
</evidence>
<evidence type="ECO:0000256" key="5">
    <source>
        <dbReference type="ARBA" id="ARBA00022723"/>
    </source>
</evidence>
<evidence type="ECO:0000256" key="4">
    <source>
        <dbReference type="ARBA" id="ARBA00008819"/>
    </source>
</evidence>
<evidence type="ECO:0000256" key="8">
    <source>
        <dbReference type="ARBA" id="ARBA00023235"/>
    </source>
</evidence>
<organism evidence="16 17">
    <name type="scientific">Cocleimonas flava</name>
    <dbReference type="NCBI Taxonomy" id="634765"/>
    <lineage>
        <taxon>Bacteria</taxon>
        <taxon>Pseudomonadati</taxon>
        <taxon>Pseudomonadota</taxon>
        <taxon>Gammaproteobacteria</taxon>
        <taxon>Thiotrichales</taxon>
        <taxon>Thiotrichaceae</taxon>
        <taxon>Cocleimonas</taxon>
    </lineage>
</organism>